<feature type="signal peptide" evidence="2">
    <location>
        <begin position="1"/>
        <end position="18"/>
    </location>
</feature>
<evidence type="ECO:0008006" key="5">
    <source>
        <dbReference type="Google" id="ProtNLM"/>
    </source>
</evidence>
<dbReference type="PROSITE" id="PS51257">
    <property type="entry name" value="PROKAR_LIPOPROTEIN"/>
    <property type="match status" value="1"/>
</dbReference>
<dbReference type="Proteomes" id="UP001432046">
    <property type="component" value="Chromosome"/>
</dbReference>
<reference evidence="3" key="1">
    <citation type="journal article" date="2021" name="Int. J. Syst. Evol. Microbiol.">
        <title>Bradyrhizobium septentrionale sp. nov. (sv. septentrionale) and Bradyrhizobium quebecense sp. nov. (sv. septentrionale) associated with legumes native to Canada possess rearranged symbiosis genes and numerous insertion sequences.</title>
        <authorList>
            <person name="Bromfield E.S.P."/>
            <person name="Cloutier S."/>
        </authorList>
    </citation>
    <scope>NUCLEOTIDE SEQUENCE</scope>
    <source>
        <strain evidence="3">5S5</strain>
    </source>
</reference>
<reference evidence="3" key="2">
    <citation type="submission" date="2024-03" db="EMBL/GenBank/DDBJ databases">
        <authorList>
            <person name="Bromfield E.S.P."/>
            <person name="Cloutier S."/>
        </authorList>
    </citation>
    <scope>NUCLEOTIDE SEQUENCE</scope>
    <source>
        <strain evidence="3">5S5</strain>
    </source>
</reference>
<accession>A0ABZ2NPE2</accession>
<protein>
    <recommendedName>
        <fullName evidence="5">Lipoprotein</fullName>
    </recommendedName>
</protein>
<proteinExistence type="predicted"/>
<keyword evidence="2" id="KW-0732">Signal</keyword>
<organism evidence="3 4">
    <name type="scientific">Bradyrhizobium septentrionale</name>
    <dbReference type="NCBI Taxonomy" id="1404411"/>
    <lineage>
        <taxon>Bacteria</taxon>
        <taxon>Pseudomonadati</taxon>
        <taxon>Pseudomonadota</taxon>
        <taxon>Alphaproteobacteria</taxon>
        <taxon>Hyphomicrobiales</taxon>
        <taxon>Nitrobacteraceae</taxon>
        <taxon>Bradyrhizobium</taxon>
    </lineage>
</organism>
<evidence type="ECO:0000313" key="4">
    <source>
        <dbReference type="Proteomes" id="UP001432046"/>
    </source>
</evidence>
<feature type="region of interest" description="Disordered" evidence="1">
    <location>
        <begin position="74"/>
        <end position="98"/>
    </location>
</feature>
<feature type="compositionally biased region" description="Basic and acidic residues" evidence="1">
    <location>
        <begin position="49"/>
        <end position="58"/>
    </location>
</feature>
<keyword evidence="4" id="KW-1185">Reference proteome</keyword>
<dbReference type="EMBL" id="CP147711">
    <property type="protein sequence ID" value="WXC76708.1"/>
    <property type="molecule type" value="Genomic_DNA"/>
</dbReference>
<evidence type="ECO:0000313" key="3">
    <source>
        <dbReference type="EMBL" id="WXC76708.1"/>
    </source>
</evidence>
<evidence type="ECO:0000256" key="1">
    <source>
        <dbReference type="SAM" id="MobiDB-lite"/>
    </source>
</evidence>
<name>A0ABZ2NPE2_9BRAD</name>
<gene>
    <name evidence="3" type="ORF">WDK88_24855</name>
</gene>
<feature type="chain" id="PRO_5045585430" description="Lipoprotein" evidence="2">
    <location>
        <begin position="19"/>
        <end position="98"/>
    </location>
</feature>
<evidence type="ECO:0000256" key="2">
    <source>
        <dbReference type="SAM" id="SignalP"/>
    </source>
</evidence>
<feature type="compositionally biased region" description="Low complexity" evidence="1">
    <location>
        <begin position="78"/>
        <end position="98"/>
    </location>
</feature>
<feature type="region of interest" description="Disordered" evidence="1">
    <location>
        <begin position="31"/>
        <end position="58"/>
    </location>
</feature>
<sequence length="98" mass="9921">MKRALVAAALLASLTALSGCSSTIADMTMPADAPARPKDATGYLPVHDLPPDRADPTIKPADQAKIEQELIAAREHQASAAAQSGTAAPSATTAQSGK</sequence>